<organism evidence="2 3">
    <name type="scientific">Sphaerobolus stellatus (strain SS14)</name>
    <dbReference type="NCBI Taxonomy" id="990650"/>
    <lineage>
        <taxon>Eukaryota</taxon>
        <taxon>Fungi</taxon>
        <taxon>Dikarya</taxon>
        <taxon>Basidiomycota</taxon>
        <taxon>Agaricomycotina</taxon>
        <taxon>Agaricomycetes</taxon>
        <taxon>Phallomycetidae</taxon>
        <taxon>Geastrales</taxon>
        <taxon>Sphaerobolaceae</taxon>
        <taxon>Sphaerobolus</taxon>
    </lineage>
</organism>
<feature type="compositionally biased region" description="Acidic residues" evidence="1">
    <location>
        <begin position="67"/>
        <end position="85"/>
    </location>
</feature>
<dbReference type="HOGENOM" id="CLU_916922_0_0_1"/>
<reference evidence="2 3" key="1">
    <citation type="submission" date="2014-06" db="EMBL/GenBank/DDBJ databases">
        <title>Evolutionary Origins and Diversification of the Mycorrhizal Mutualists.</title>
        <authorList>
            <consortium name="DOE Joint Genome Institute"/>
            <consortium name="Mycorrhizal Genomics Consortium"/>
            <person name="Kohler A."/>
            <person name="Kuo A."/>
            <person name="Nagy L.G."/>
            <person name="Floudas D."/>
            <person name="Copeland A."/>
            <person name="Barry K.W."/>
            <person name="Cichocki N."/>
            <person name="Veneault-Fourrey C."/>
            <person name="LaButti K."/>
            <person name="Lindquist E.A."/>
            <person name="Lipzen A."/>
            <person name="Lundell T."/>
            <person name="Morin E."/>
            <person name="Murat C."/>
            <person name="Riley R."/>
            <person name="Ohm R."/>
            <person name="Sun H."/>
            <person name="Tunlid A."/>
            <person name="Henrissat B."/>
            <person name="Grigoriev I.V."/>
            <person name="Hibbett D.S."/>
            <person name="Martin F."/>
        </authorList>
    </citation>
    <scope>NUCLEOTIDE SEQUENCE [LARGE SCALE GENOMIC DNA]</scope>
    <source>
        <strain evidence="2 3">SS14</strain>
    </source>
</reference>
<feature type="compositionally biased region" description="Polar residues" evidence="1">
    <location>
        <begin position="241"/>
        <end position="250"/>
    </location>
</feature>
<feature type="compositionally biased region" description="Basic and acidic residues" evidence="1">
    <location>
        <begin position="129"/>
        <end position="138"/>
    </location>
</feature>
<proteinExistence type="predicted"/>
<evidence type="ECO:0000313" key="3">
    <source>
        <dbReference type="Proteomes" id="UP000054279"/>
    </source>
</evidence>
<evidence type="ECO:0000313" key="2">
    <source>
        <dbReference type="EMBL" id="KIJ23128.1"/>
    </source>
</evidence>
<dbReference type="Proteomes" id="UP000054279">
    <property type="component" value="Unassembled WGS sequence"/>
</dbReference>
<feature type="region of interest" description="Disordered" evidence="1">
    <location>
        <begin position="235"/>
        <end position="304"/>
    </location>
</feature>
<feature type="compositionally biased region" description="Basic and acidic residues" evidence="1">
    <location>
        <begin position="255"/>
        <end position="270"/>
    </location>
</feature>
<feature type="compositionally biased region" description="Acidic residues" evidence="1">
    <location>
        <begin position="282"/>
        <end position="291"/>
    </location>
</feature>
<name>A0A0C9T2U2_SPHS4</name>
<feature type="compositionally biased region" description="Acidic residues" evidence="1">
    <location>
        <begin position="101"/>
        <end position="128"/>
    </location>
</feature>
<protein>
    <submittedName>
        <fullName evidence="2">Uncharacterized protein</fullName>
    </submittedName>
</protein>
<feature type="compositionally biased region" description="Basic and acidic residues" evidence="1">
    <location>
        <begin position="29"/>
        <end position="45"/>
    </location>
</feature>
<feature type="non-terminal residue" evidence="2">
    <location>
        <position position="304"/>
    </location>
</feature>
<dbReference type="EMBL" id="KN837794">
    <property type="protein sequence ID" value="KIJ23128.1"/>
    <property type="molecule type" value="Genomic_DNA"/>
</dbReference>
<feature type="compositionally biased region" description="Basic and acidic residues" evidence="1">
    <location>
        <begin position="157"/>
        <end position="167"/>
    </location>
</feature>
<feature type="region of interest" description="Disordered" evidence="1">
    <location>
        <begin position="1"/>
        <end position="189"/>
    </location>
</feature>
<dbReference type="AlphaFoldDB" id="A0A0C9T2U2"/>
<accession>A0A0C9T2U2</accession>
<sequence>SDEAPVAAGTVASKDAIAEGTQEYSANDAAEHDPHEQAHLDETHSSADITQDAQAEEADPERHDYDQVDGVDAGDADDVYDDTENIDAYTEHEESYGAAYDDAETPDAEGEEYQEELDAPEEEGYEYEDNYHEEHDTTEVTTQNDPASDGHEDGDDGLDKLESREDNLATEYDQDDGATAHATADETNQHGNNIIVDIMTLITNFQADFQHEVTNLPEKIEPLTELSADVNLEVEDVLSSELGNDDTTVPPNAKTPDRESDSGEGREKLQLRSTASKRSFDEHEDDDEESTENYTGETKRLKVD</sequence>
<evidence type="ECO:0000256" key="1">
    <source>
        <dbReference type="SAM" id="MobiDB-lite"/>
    </source>
</evidence>
<keyword evidence="3" id="KW-1185">Reference proteome</keyword>
<gene>
    <name evidence="2" type="ORF">M422DRAFT_276366</name>
</gene>